<reference evidence="2 3" key="1">
    <citation type="submission" date="2024-09" db="EMBL/GenBank/DDBJ databases">
        <authorList>
            <person name="Salinas-Garcia M.A."/>
            <person name="Prieme A."/>
        </authorList>
    </citation>
    <scope>NUCLEOTIDE SEQUENCE [LARGE SCALE GENOMIC DNA]</scope>
    <source>
        <strain evidence="2 3">DSM 21081</strain>
    </source>
</reference>
<dbReference type="InterPro" id="IPR011051">
    <property type="entry name" value="RmlC_Cupin_sf"/>
</dbReference>
<evidence type="ECO:0000313" key="2">
    <source>
        <dbReference type="EMBL" id="MFB0834453.1"/>
    </source>
</evidence>
<name>A0ABV4ULD5_9MICC</name>
<proteinExistence type="predicted"/>
<feature type="region of interest" description="Disordered" evidence="1">
    <location>
        <begin position="1"/>
        <end position="21"/>
    </location>
</feature>
<dbReference type="CDD" id="cd06990">
    <property type="entry name" value="cupin_DUF861"/>
    <property type="match status" value="1"/>
</dbReference>
<organism evidence="2 3">
    <name type="scientific">Arthrobacter halodurans</name>
    <dbReference type="NCBI Taxonomy" id="516699"/>
    <lineage>
        <taxon>Bacteria</taxon>
        <taxon>Bacillati</taxon>
        <taxon>Actinomycetota</taxon>
        <taxon>Actinomycetes</taxon>
        <taxon>Micrococcales</taxon>
        <taxon>Micrococcaceae</taxon>
        <taxon>Arthrobacter</taxon>
    </lineage>
</organism>
<protein>
    <submittedName>
        <fullName evidence="2">Cupin domain-containing protein</fullName>
    </submittedName>
</protein>
<evidence type="ECO:0000256" key="1">
    <source>
        <dbReference type="SAM" id="MobiDB-lite"/>
    </source>
</evidence>
<dbReference type="RefSeq" id="WP_373971618.1">
    <property type="nucleotide sequence ID" value="NZ_JBHDLJ010000004.1"/>
</dbReference>
<feature type="compositionally biased region" description="Basic and acidic residues" evidence="1">
    <location>
        <begin position="8"/>
        <end position="21"/>
    </location>
</feature>
<comment type="caution">
    <text evidence="2">The sequence shown here is derived from an EMBL/GenBank/DDBJ whole genome shotgun (WGS) entry which is preliminary data.</text>
</comment>
<gene>
    <name evidence="2" type="ORF">ACETWP_07625</name>
</gene>
<dbReference type="EMBL" id="JBHDLJ010000004">
    <property type="protein sequence ID" value="MFB0834453.1"/>
    <property type="molecule type" value="Genomic_DNA"/>
</dbReference>
<keyword evidence="3" id="KW-1185">Reference proteome</keyword>
<sequence>MAGMIRKSLNEPEETRRFEDGKGKLDLINLESGGVGRAVFEPGWQWSRHVKPIAGTESCQAAHRGVVLAGRMVIVMDDGEEQEFSESDYMEVAPGHDAWVVGEEQCVILDWQGFVDYAKRQD</sequence>
<dbReference type="SUPFAM" id="SSF51182">
    <property type="entry name" value="RmlC-like cupins"/>
    <property type="match status" value="1"/>
</dbReference>
<evidence type="ECO:0000313" key="3">
    <source>
        <dbReference type="Proteomes" id="UP001575652"/>
    </source>
</evidence>
<accession>A0ABV4ULD5</accession>
<dbReference type="Proteomes" id="UP001575652">
    <property type="component" value="Unassembled WGS sequence"/>
</dbReference>